<name>T0L0S9_9MICR</name>
<dbReference type="GO" id="GO:0005737">
    <property type="term" value="C:cytoplasm"/>
    <property type="evidence" value="ECO:0007669"/>
    <property type="project" value="TreeGrafter"/>
</dbReference>
<evidence type="ECO:0000256" key="2">
    <source>
        <dbReference type="ARBA" id="ARBA00022527"/>
    </source>
</evidence>
<dbReference type="InterPro" id="IPR011009">
    <property type="entry name" value="Kinase-like_dom_sf"/>
</dbReference>
<reference evidence="14 15" key="1">
    <citation type="journal article" date="2013" name="BMC Genomics">
        <title>Genome sequencing and comparative genomics of honey bee microsporidia, Nosema apis reveal novel insights into host-parasite interactions.</title>
        <authorList>
            <person name="Chen Yp."/>
            <person name="Pettis J.S."/>
            <person name="Zhao Y."/>
            <person name="Liu X."/>
            <person name="Tallon L.J."/>
            <person name="Sadzewicz L.D."/>
            <person name="Li R."/>
            <person name="Zheng H."/>
            <person name="Huang S."/>
            <person name="Zhang X."/>
            <person name="Hamilton M.C."/>
            <person name="Pernal S.F."/>
            <person name="Melathopoulos A.P."/>
            <person name="Yan X."/>
            <person name="Evans J.D."/>
        </authorList>
    </citation>
    <scope>NUCLEOTIDE SEQUENCE [LARGE SCALE GENOMIC DNA]</scope>
    <source>
        <strain evidence="14 15">BRL 01</strain>
    </source>
</reference>
<organism evidence="14 15">
    <name type="scientific">Vairimorpha apis BRL 01</name>
    <dbReference type="NCBI Taxonomy" id="1037528"/>
    <lineage>
        <taxon>Eukaryota</taxon>
        <taxon>Fungi</taxon>
        <taxon>Fungi incertae sedis</taxon>
        <taxon>Microsporidia</taxon>
        <taxon>Nosematidae</taxon>
        <taxon>Vairimorpha</taxon>
    </lineage>
</organism>
<dbReference type="EMBL" id="KE647166">
    <property type="protein sequence ID" value="EQB61182.1"/>
    <property type="molecule type" value="Genomic_DNA"/>
</dbReference>
<proteinExistence type="inferred from homology"/>
<evidence type="ECO:0000259" key="13">
    <source>
        <dbReference type="PROSITE" id="PS51285"/>
    </source>
</evidence>
<dbReference type="GO" id="GO:0004674">
    <property type="term" value="F:protein serine/threonine kinase activity"/>
    <property type="evidence" value="ECO:0007669"/>
    <property type="project" value="UniProtKB-KW"/>
</dbReference>
<protein>
    <recommendedName>
        <fullName evidence="1">non-specific serine/threonine protein kinase</fullName>
        <ecNumber evidence="1">2.7.11.1</ecNumber>
    </recommendedName>
</protein>
<dbReference type="OrthoDB" id="3638488at2759"/>
<keyword evidence="15" id="KW-1185">Reference proteome</keyword>
<dbReference type="InterPro" id="IPR000961">
    <property type="entry name" value="AGC-kinase_C"/>
</dbReference>
<keyword evidence="4" id="KW-0808">Transferase</keyword>
<feature type="domain" description="Protein kinase" evidence="12">
    <location>
        <begin position="44"/>
        <end position="297"/>
    </location>
</feature>
<dbReference type="SUPFAM" id="SSF56112">
    <property type="entry name" value="Protein kinase-like (PK-like)"/>
    <property type="match status" value="1"/>
</dbReference>
<keyword evidence="5" id="KW-0547">Nucleotide-binding</keyword>
<comment type="catalytic activity">
    <reaction evidence="10">
        <text>L-seryl-[protein] + ATP = O-phospho-L-seryl-[protein] + ADP + H(+)</text>
        <dbReference type="Rhea" id="RHEA:17989"/>
        <dbReference type="Rhea" id="RHEA-COMP:9863"/>
        <dbReference type="Rhea" id="RHEA-COMP:11604"/>
        <dbReference type="ChEBI" id="CHEBI:15378"/>
        <dbReference type="ChEBI" id="CHEBI:29999"/>
        <dbReference type="ChEBI" id="CHEBI:30616"/>
        <dbReference type="ChEBI" id="CHEBI:83421"/>
        <dbReference type="ChEBI" id="CHEBI:456216"/>
        <dbReference type="EC" id="2.7.11.1"/>
    </reaction>
</comment>
<dbReference type="GO" id="GO:0005524">
    <property type="term" value="F:ATP binding"/>
    <property type="evidence" value="ECO:0007669"/>
    <property type="project" value="UniProtKB-KW"/>
</dbReference>
<dbReference type="AlphaFoldDB" id="T0L0S9"/>
<keyword evidence="3" id="KW-0597">Phosphoprotein</keyword>
<dbReference type="VEuPathDB" id="MicrosporidiaDB:NAPIS_ORF01235"/>
<dbReference type="PANTHER" id="PTHR22988">
    <property type="entry name" value="MYOTONIC DYSTROPHY S/T KINASE-RELATED"/>
    <property type="match status" value="1"/>
</dbReference>
<evidence type="ECO:0000256" key="8">
    <source>
        <dbReference type="ARBA" id="ARBA00038271"/>
    </source>
</evidence>
<feature type="coiled-coil region" evidence="11">
    <location>
        <begin position="376"/>
        <end position="417"/>
    </location>
</feature>
<evidence type="ECO:0000256" key="3">
    <source>
        <dbReference type="ARBA" id="ARBA00022553"/>
    </source>
</evidence>
<evidence type="ECO:0000256" key="9">
    <source>
        <dbReference type="ARBA" id="ARBA00047899"/>
    </source>
</evidence>
<feature type="domain" description="AGC-kinase C-terminal" evidence="13">
    <location>
        <begin position="298"/>
        <end position="361"/>
    </location>
</feature>
<dbReference type="GO" id="GO:0005856">
    <property type="term" value="C:cytoskeleton"/>
    <property type="evidence" value="ECO:0007669"/>
    <property type="project" value="TreeGrafter"/>
</dbReference>
<evidence type="ECO:0000313" key="15">
    <source>
        <dbReference type="Proteomes" id="UP000053780"/>
    </source>
</evidence>
<keyword evidence="6 14" id="KW-0418">Kinase</keyword>
<keyword evidence="11" id="KW-0175">Coiled coil</keyword>
<dbReference type="InterPro" id="IPR050839">
    <property type="entry name" value="Rho-assoc_Ser/Thr_Kinase"/>
</dbReference>
<keyword evidence="2" id="KW-0723">Serine/threonine-protein kinase</keyword>
<evidence type="ECO:0000313" key="14">
    <source>
        <dbReference type="EMBL" id="EQB61182.1"/>
    </source>
</evidence>
<dbReference type="SMART" id="SM00133">
    <property type="entry name" value="S_TK_X"/>
    <property type="match status" value="1"/>
</dbReference>
<dbReference type="Gene3D" id="1.10.510.10">
    <property type="entry name" value="Transferase(Phosphotransferase) domain 1"/>
    <property type="match status" value="1"/>
</dbReference>
<dbReference type="Proteomes" id="UP000053780">
    <property type="component" value="Unassembled WGS sequence"/>
</dbReference>
<keyword evidence="7" id="KW-0067">ATP-binding</keyword>
<evidence type="ECO:0000256" key="1">
    <source>
        <dbReference type="ARBA" id="ARBA00012513"/>
    </source>
</evidence>
<dbReference type="EC" id="2.7.11.1" evidence="1"/>
<evidence type="ECO:0000256" key="7">
    <source>
        <dbReference type="ARBA" id="ARBA00022840"/>
    </source>
</evidence>
<evidence type="ECO:0000256" key="4">
    <source>
        <dbReference type="ARBA" id="ARBA00022679"/>
    </source>
</evidence>
<evidence type="ECO:0000256" key="5">
    <source>
        <dbReference type="ARBA" id="ARBA00022741"/>
    </source>
</evidence>
<evidence type="ECO:0000256" key="6">
    <source>
        <dbReference type="ARBA" id="ARBA00022777"/>
    </source>
</evidence>
<dbReference type="PANTHER" id="PTHR22988:SF71">
    <property type="entry name" value="CITRON RHO-INTERACTING KINASE"/>
    <property type="match status" value="1"/>
</dbReference>
<comment type="similarity">
    <text evidence="8">Belongs to the protein kinase superfamily. STE Ser/Thr protein kinase family. COT1 subfamily.</text>
</comment>
<evidence type="ECO:0000256" key="10">
    <source>
        <dbReference type="ARBA" id="ARBA00048679"/>
    </source>
</evidence>
<accession>T0L0S9</accession>
<dbReference type="Pfam" id="PF00069">
    <property type="entry name" value="Pkinase"/>
    <property type="match status" value="1"/>
</dbReference>
<dbReference type="PROSITE" id="PS50011">
    <property type="entry name" value="PROTEIN_KINASE_DOM"/>
    <property type="match status" value="1"/>
</dbReference>
<dbReference type="Gene3D" id="3.30.200.20">
    <property type="entry name" value="Phosphorylase Kinase, domain 1"/>
    <property type="match status" value="1"/>
</dbReference>
<evidence type="ECO:0000256" key="11">
    <source>
        <dbReference type="SAM" id="Coils"/>
    </source>
</evidence>
<dbReference type="FunFam" id="1.10.510.10:FF:000751">
    <property type="entry name" value="Non-specific serine/threonine protein kinase"/>
    <property type="match status" value="1"/>
</dbReference>
<comment type="catalytic activity">
    <reaction evidence="9">
        <text>L-threonyl-[protein] + ATP = O-phospho-L-threonyl-[protein] + ADP + H(+)</text>
        <dbReference type="Rhea" id="RHEA:46608"/>
        <dbReference type="Rhea" id="RHEA-COMP:11060"/>
        <dbReference type="Rhea" id="RHEA-COMP:11605"/>
        <dbReference type="ChEBI" id="CHEBI:15378"/>
        <dbReference type="ChEBI" id="CHEBI:30013"/>
        <dbReference type="ChEBI" id="CHEBI:30616"/>
        <dbReference type="ChEBI" id="CHEBI:61977"/>
        <dbReference type="ChEBI" id="CHEBI:456216"/>
        <dbReference type="EC" id="2.7.11.1"/>
    </reaction>
</comment>
<evidence type="ECO:0000259" key="12">
    <source>
        <dbReference type="PROSITE" id="PS50011"/>
    </source>
</evidence>
<dbReference type="PROSITE" id="PS51285">
    <property type="entry name" value="AGC_KINASE_CTER"/>
    <property type="match status" value="1"/>
</dbReference>
<dbReference type="SMART" id="SM00220">
    <property type="entry name" value="S_TKc"/>
    <property type="match status" value="1"/>
</dbReference>
<dbReference type="HOGENOM" id="CLU_739863_0_0_1"/>
<sequence length="442" mass="51699">MKENINLIGDCIETVYNLIDKKSIQLPLETLKDIIDQKTKPDDFEIIKTIAKGGYGEVYLVKSDKVYAMKRVAKEDILKQPFTSLFMAEKKLLTESVNSEWLVSAKMTLQDNEYLYYLMDYIPGGDFMGLLSKEDTLEEKWVKFYTVEIICALDELHKLGWIHRDLKPDNILIGKDGHIKLADFGSSIKMENKKAKSTFVVGTPDYISPDILESSNVENEYSENVDFWTLGVIIYEMLFGVTPFYSNSLVETYRKIVDLEYNFPFNISEKIKDLIQKLIQKKDKRLNIYEIKKHPFFEGVDWENIKSMVPPYIPEILDEFDTSNFYDTAFEMKTRNFISTPNFIDFVGFSHDPMLEKAVRKLFLNEKEIKNENVPIIKENDEVKNNKKLLNEIQAQILETNQKLQDKQNEYKEIIINILSEKDDLDSIENELKIKKNSYKIF</sequence>
<dbReference type="InterPro" id="IPR000719">
    <property type="entry name" value="Prot_kinase_dom"/>
</dbReference>
<gene>
    <name evidence="14" type="ORF">NAPIS_ORF01235</name>
</gene>
<dbReference type="GO" id="GO:0031032">
    <property type="term" value="P:actomyosin structure organization"/>
    <property type="evidence" value="ECO:0007669"/>
    <property type="project" value="TreeGrafter"/>
</dbReference>